<dbReference type="Gramene" id="mRNA:HanXRQr2_Chr16g0749971">
    <property type="protein sequence ID" value="mRNA:HanXRQr2_Chr16g0749971"/>
    <property type="gene ID" value="HanXRQr2_Chr16g0749971"/>
</dbReference>
<reference evidence="2" key="3">
    <citation type="submission" date="2020-06" db="EMBL/GenBank/DDBJ databases">
        <title>Helianthus annuus Genome sequencing and assembly Release 2.</title>
        <authorList>
            <person name="Gouzy J."/>
            <person name="Langlade N."/>
            <person name="Munos S."/>
        </authorList>
    </citation>
    <scope>NUCLEOTIDE SEQUENCE</scope>
    <source>
        <tissue evidence="2">Leaves</tissue>
    </source>
</reference>
<evidence type="ECO:0000313" key="3">
    <source>
        <dbReference type="EMBL" id="OTF91684.1"/>
    </source>
</evidence>
<keyword evidence="1" id="KW-0732">Signal</keyword>
<accession>A0A251RZ81</accession>
<reference evidence="3" key="2">
    <citation type="submission" date="2017-02" db="EMBL/GenBank/DDBJ databases">
        <title>Sunflower complete genome.</title>
        <authorList>
            <person name="Langlade N."/>
            <person name="Munos S."/>
        </authorList>
    </citation>
    <scope>NUCLEOTIDE SEQUENCE [LARGE SCALE GENOMIC DNA]</scope>
    <source>
        <tissue evidence="3">Leaves</tissue>
    </source>
</reference>
<feature type="signal peptide" evidence="1">
    <location>
        <begin position="1"/>
        <end position="16"/>
    </location>
</feature>
<evidence type="ECO:0000256" key="1">
    <source>
        <dbReference type="SAM" id="SignalP"/>
    </source>
</evidence>
<reference evidence="2 4" key="1">
    <citation type="journal article" date="2017" name="Nature">
        <title>The sunflower genome provides insights into oil metabolism, flowering and Asterid evolution.</title>
        <authorList>
            <person name="Badouin H."/>
            <person name="Gouzy J."/>
            <person name="Grassa C.J."/>
            <person name="Murat F."/>
            <person name="Staton S.E."/>
            <person name="Cottret L."/>
            <person name="Lelandais-Briere C."/>
            <person name="Owens G.L."/>
            <person name="Carrere S."/>
            <person name="Mayjonade B."/>
            <person name="Legrand L."/>
            <person name="Gill N."/>
            <person name="Kane N.C."/>
            <person name="Bowers J.E."/>
            <person name="Hubner S."/>
            <person name="Bellec A."/>
            <person name="Berard A."/>
            <person name="Berges H."/>
            <person name="Blanchet N."/>
            <person name="Boniface M.C."/>
            <person name="Brunel D."/>
            <person name="Catrice O."/>
            <person name="Chaidir N."/>
            <person name="Claudel C."/>
            <person name="Donnadieu C."/>
            <person name="Faraut T."/>
            <person name="Fievet G."/>
            <person name="Helmstetter N."/>
            <person name="King M."/>
            <person name="Knapp S.J."/>
            <person name="Lai Z."/>
            <person name="Le Paslier M.C."/>
            <person name="Lippi Y."/>
            <person name="Lorenzon L."/>
            <person name="Mandel J.R."/>
            <person name="Marage G."/>
            <person name="Marchand G."/>
            <person name="Marquand E."/>
            <person name="Bret-Mestries E."/>
            <person name="Morien E."/>
            <person name="Nambeesan S."/>
            <person name="Nguyen T."/>
            <person name="Pegot-Espagnet P."/>
            <person name="Pouilly N."/>
            <person name="Raftis F."/>
            <person name="Sallet E."/>
            <person name="Schiex T."/>
            <person name="Thomas J."/>
            <person name="Vandecasteele C."/>
            <person name="Vares D."/>
            <person name="Vear F."/>
            <person name="Vautrin S."/>
            <person name="Crespi M."/>
            <person name="Mangin B."/>
            <person name="Burke J.M."/>
            <person name="Salse J."/>
            <person name="Munos S."/>
            <person name="Vincourt P."/>
            <person name="Rieseberg L.H."/>
            <person name="Langlade N.B."/>
        </authorList>
    </citation>
    <scope>NUCLEOTIDE SEQUENCE [LARGE SCALE GENOMIC DNA]</scope>
    <source>
        <strain evidence="4">cv. SF193</strain>
        <tissue evidence="2">Leaves</tissue>
    </source>
</reference>
<dbReference type="EMBL" id="CM007905">
    <property type="protein sequence ID" value="OTF91684.1"/>
    <property type="molecule type" value="Genomic_DNA"/>
</dbReference>
<protein>
    <submittedName>
        <fullName evidence="3">Uncharacterized protein</fullName>
    </submittedName>
</protein>
<gene>
    <name evidence="3" type="ORF">HannXRQ_Chr16g0513551</name>
    <name evidence="2" type="ORF">HanXRQr2_Chr16g0749971</name>
</gene>
<dbReference type="AlphaFoldDB" id="A0A251RZ81"/>
<sequence>MLTLQVTQILIHCVVCLSCKSNKLACKASCLPCNSDILFSISAHLACNLVHSSQLTAVGSSTHT</sequence>
<evidence type="ECO:0000313" key="2">
    <source>
        <dbReference type="EMBL" id="KAF5760152.1"/>
    </source>
</evidence>
<evidence type="ECO:0000313" key="4">
    <source>
        <dbReference type="Proteomes" id="UP000215914"/>
    </source>
</evidence>
<feature type="chain" id="PRO_5041059890" evidence="1">
    <location>
        <begin position="17"/>
        <end position="64"/>
    </location>
</feature>
<dbReference type="InParanoid" id="A0A251RZ81"/>
<proteinExistence type="predicted"/>
<dbReference type="Proteomes" id="UP000215914">
    <property type="component" value="Chromosome 16"/>
</dbReference>
<name>A0A251RZ81_HELAN</name>
<dbReference type="EMBL" id="MNCJ02000331">
    <property type="protein sequence ID" value="KAF5760152.1"/>
    <property type="molecule type" value="Genomic_DNA"/>
</dbReference>
<organism evidence="3 4">
    <name type="scientific">Helianthus annuus</name>
    <name type="common">Common sunflower</name>
    <dbReference type="NCBI Taxonomy" id="4232"/>
    <lineage>
        <taxon>Eukaryota</taxon>
        <taxon>Viridiplantae</taxon>
        <taxon>Streptophyta</taxon>
        <taxon>Embryophyta</taxon>
        <taxon>Tracheophyta</taxon>
        <taxon>Spermatophyta</taxon>
        <taxon>Magnoliopsida</taxon>
        <taxon>eudicotyledons</taxon>
        <taxon>Gunneridae</taxon>
        <taxon>Pentapetalae</taxon>
        <taxon>asterids</taxon>
        <taxon>campanulids</taxon>
        <taxon>Asterales</taxon>
        <taxon>Asteraceae</taxon>
        <taxon>Asteroideae</taxon>
        <taxon>Heliantheae alliance</taxon>
        <taxon>Heliantheae</taxon>
        <taxon>Helianthus</taxon>
    </lineage>
</organism>
<keyword evidence="4" id="KW-1185">Reference proteome</keyword>